<organism evidence="2">
    <name type="scientific">Populus alba</name>
    <name type="common">White poplar</name>
    <dbReference type="NCBI Taxonomy" id="43335"/>
    <lineage>
        <taxon>Eukaryota</taxon>
        <taxon>Viridiplantae</taxon>
        <taxon>Streptophyta</taxon>
        <taxon>Embryophyta</taxon>
        <taxon>Tracheophyta</taxon>
        <taxon>Spermatophyta</taxon>
        <taxon>Magnoliopsida</taxon>
        <taxon>eudicotyledons</taxon>
        <taxon>Gunneridae</taxon>
        <taxon>Pentapetalae</taxon>
        <taxon>rosids</taxon>
        <taxon>fabids</taxon>
        <taxon>Malpighiales</taxon>
        <taxon>Salicaceae</taxon>
        <taxon>Saliceae</taxon>
        <taxon>Populus</taxon>
    </lineage>
</organism>
<dbReference type="STRING" id="43335.A0A4V6AB06"/>
<feature type="domain" description="Endonuclease/exonuclease/phosphatase" evidence="1">
    <location>
        <begin position="2"/>
        <end position="198"/>
    </location>
</feature>
<dbReference type="Pfam" id="PF03372">
    <property type="entry name" value="Exo_endo_phos"/>
    <property type="match status" value="1"/>
</dbReference>
<dbReference type="EMBL" id="RCHU01000221">
    <property type="protein sequence ID" value="TKS10936.1"/>
    <property type="molecule type" value="Genomic_DNA"/>
</dbReference>
<dbReference type="InterPro" id="IPR036691">
    <property type="entry name" value="Endo/exonu/phosph_ase_sf"/>
</dbReference>
<dbReference type="AlphaFoldDB" id="A0A4V6AB06"/>
<evidence type="ECO:0000313" key="2">
    <source>
        <dbReference type="EMBL" id="TKS10936.1"/>
    </source>
</evidence>
<evidence type="ECO:0000259" key="1">
    <source>
        <dbReference type="Pfam" id="PF03372"/>
    </source>
</evidence>
<accession>A0A4V6AB06</accession>
<dbReference type="InterPro" id="IPR005135">
    <property type="entry name" value="Endo/exonuclease/phosphatase"/>
</dbReference>
<name>A0A4V6AB06_POPAL</name>
<gene>
    <name evidence="2" type="ORF">D5086_0000078410</name>
</gene>
<sequence>MKKHRMDVCGLLETKLSSSRVACMHRLRLKHWHYYTNVDATSTARIVVFWNPTTVQVELMASSAQALHLSVSSLISQYTLRISFVYGFNTISTRRALWGDLRRWNSSCPWMILGDFNSVLSSTDKHNGGAVSPYEISNFRDCCSDLGLHDVNYIGCHYSWTNGSVWSKLDRVLVNPSWPSLQRLTHVHFGNPGAFTDHSPVEVRLDLSVQGRQNFKFLNMWASHDRFSEVVSSHWFSLVYGTPMFILCRRLELLKGHLKELNRLHYSHISKRVLRLESELEHHQSVLQQDMDNQTLLAQDRTLRSKLATIKFAK</sequence>
<dbReference type="SUPFAM" id="SSF56219">
    <property type="entry name" value="DNase I-like"/>
    <property type="match status" value="1"/>
</dbReference>
<dbReference type="Gene3D" id="3.60.10.10">
    <property type="entry name" value="Endonuclease/exonuclease/phosphatase"/>
    <property type="match status" value="1"/>
</dbReference>
<proteinExistence type="predicted"/>
<dbReference type="PANTHER" id="PTHR33710:SF71">
    <property type="entry name" value="ENDONUCLEASE_EXONUCLEASE_PHOSPHATASE DOMAIN-CONTAINING PROTEIN"/>
    <property type="match status" value="1"/>
</dbReference>
<comment type="caution">
    <text evidence="2">The sequence shown here is derived from an EMBL/GenBank/DDBJ whole genome shotgun (WGS) entry which is preliminary data.</text>
</comment>
<reference evidence="2" key="1">
    <citation type="submission" date="2018-10" db="EMBL/GenBank/DDBJ databases">
        <title>Population genomic analysis revealed the cold adaptation of white poplar.</title>
        <authorList>
            <person name="Liu Y.-J."/>
        </authorList>
    </citation>
    <scope>NUCLEOTIDE SEQUENCE [LARGE SCALE GENOMIC DNA]</scope>
    <source>
        <strain evidence="2">PAL-ZL1</strain>
    </source>
</reference>
<dbReference type="PANTHER" id="PTHR33710">
    <property type="entry name" value="BNAC02G09200D PROTEIN"/>
    <property type="match status" value="1"/>
</dbReference>
<dbReference type="GO" id="GO:0003824">
    <property type="term" value="F:catalytic activity"/>
    <property type="evidence" value="ECO:0007669"/>
    <property type="project" value="InterPro"/>
</dbReference>
<protein>
    <recommendedName>
        <fullName evidence="1">Endonuclease/exonuclease/phosphatase domain-containing protein</fullName>
    </recommendedName>
</protein>